<sequence>MNFYFLLNHKLEIGKNKKVGFECFYKSNKFLKKYNILIYKNYTKFTACYSPPKYIRKIQCSDLTDRVVRQVSAEKLSTTLMCGRDRCEVNKLKSKAICNIKFILYNLLTKAESPVPPYYY</sequence>
<dbReference type="Proteomes" id="UP000234460">
    <property type="component" value="Chromosome LMANV2"/>
</dbReference>
<dbReference type="AlphaFoldDB" id="A0AAQ1NXP1"/>
<reference evidence="1 2" key="1">
    <citation type="submission" date="2017-11" db="EMBL/GenBank/DDBJ databases">
        <authorList>
            <person name="Lechat P."/>
        </authorList>
    </citation>
    <scope>NUCLEOTIDE SEQUENCE [LARGE SCALE GENOMIC DNA]</scope>
    <source>
        <strain evidence="1">L495</strain>
    </source>
</reference>
<comment type="caution">
    <text evidence="1">The sequence shown here is derived from an EMBL/GenBank/DDBJ whole genome shotgun (WGS) entry which is preliminary data.</text>
</comment>
<accession>A0AAQ1NXP1</accession>
<evidence type="ECO:0000313" key="2">
    <source>
        <dbReference type="Proteomes" id="UP000234460"/>
    </source>
</evidence>
<protein>
    <submittedName>
        <fullName evidence="1">Uncharacterized protein</fullName>
    </submittedName>
</protein>
<organism evidence="1 2">
    <name type="scientific">Leptospira interrogans serovar Manilae</name>
    <dbReference type="NCBI Taxonomy" id="214675"/>
    <lineage>
        <taxon>Bacteria</taxon>
        <taxon>Pseudomonadati</taxon>
        <taxon>Spirochaetota</taxon>
        <taxon>Spirochaetia</taxon>
        <taxon>Leptospirales</taxon>
        <taxon>Leptospiraceae</taxon>
        <taxon>Leptospira</taxon>
    </lineage>
</organism>
<name>A0AAQ1NXP1_LEPIR</name>
<evidence type="ECO:0000313" key="1">
    <source>
        <dbReference type="EMBL" id="SOR61745.1"/>
    </source>
</evidence>
<proteinExistence type="predicted"/>
<gene>
    <name evidence="1" type="ORF">LMANV2_330097</name>
</gene>
<dbReference type="EMBL" id="OEJX01000027">
    <property type="protein sequence ID" value="SOR61745.1"/>
    <property type="molecule type" value="Genomic_DNA"/>
</dbReference>